<feature type="transmembrane region" description="Helical" evidence="10">
    <location>
        <begin position="1053"/>
        <end position="1074"/>
    </location>
</feature>
<dbReference type="InterPro" id="IPR036640">
    <property type="entry name" value="ABC1_TM_sf"/>
</dbReference>
<evidence type="ECO:0000256" key="2">
    <source>
        <dbReference type="ARBA" id="ARBA00022448"/>
    </source>
</evidence>
<keyword evidence="3" id="KW-1003">Cell membrane</keyword>
<evidence type="ECO:0000256" key="4">
    <source>
        <dbReference type="ARBA" id="ARBA00022692"/>
    </source>
</evidence>
<evidence type="ECO:0000256" key="8">
    <source>
        <dbReference type="ARBA" id="ARBA00023136"/>
    </source>
</evidence>
<proteinExistence type="predicted"/>
<feature type="region of interest" description="Disordered" evidence="9">
    <location>
        <begin position="1494"/>
        <end position="1626"/>
    </location>
</feature>
<feature type="compositionally biased region" description="Low complexity" evidence="9">
    <location>
        <begin position="577"/>
        <end position="595"/>
    </location>
</feature>
<feature type="compositionally biased region" description="Basic and acidic residues" evidence="9">
    <location>
        <begin position="1556"/>
        <end position="1579"/>
    </location>
</feature>
<feature type="region of interest" description="Disordered" evidence="9">
    <location>
        <begin position="873"/>
        <end position="924"/>
    </location>
</feature>
<name>A0A0A1TAP8_9HYPO</name>
<feature type="transmembrane region" description="Helical" evidence="10">
    <location>
        <begin position="981"/>
        <end position="1002"/>
    </location>
</feature>
<dbReference type="InterPro" id="IPR027417">
    <property type="entry name" value="P-loop_NTPase"/>
</dbReference>
<keyword evidence="2" id="KW-0813">Transport</keyword>
<feature type="domain" description="ABC transporter" evidence="11">
    <location>
        <begin position="656"/>
        <end position="883"/>
    </location>
</feature>
<feature type="domain" description="ABC transmembrane type-1" evidence="12">
    <location>
        <begin position="272"/>
        <end position="551"/>
    </location>
</feature>
<dbReference type="SUPFAM" id="SSF90123">
    <property type="entry name" value="ABC transporter transmembrane region"/>
    <property type="match status" value="2"/>
</dbReference>
<accession>A0A0A1TAP8</accession>
<dbReference type="Gene3D" id="3.40.50.300">
    <property type="entry name" value="P-loop containing nucleotide triphosphate hydrolases"/>
    <property type="match status" value="2"/>
</dbReference>
<evidence type="ECO:0000256" key="10">
    <source>
        <dbReference type="SAM" id="Phobius"/>
    </source>
</evidence>
<feature type="transmembrane region" description="Helical" evidence="10">
    <location>
        <begin position="68"/>
        <end position="93"/>
    </location>
</feature>
<dbReference type="OrthoDB" id="6500128at2759"/>
<keyword evidence="5" id="KW-0547">Nucleotide-binding</keyword>
<dbReference type="InterPro" id="IPR003593">
    <property type="entry name" value="AAA+_ATPase"/>
</dbReference>
<organism evidence="13 14">
    <name type="scientific">[Torrubiella] hemipterigena</name>
    <dbReference type="NCBI Taxonomy" id="1531966"/>
    <lineage>
        <taxon>Eukaryota</taxon>
        <taxon>Fungi</taxon>
        <taxon>Dikarya</taxon>
        <taxon>Ascomycota</taxon>
        <taxon>Pezizomycotina</taxon>
        <taxon>Sordariomycetes</taxon>
        <taxon>Hypocreomycetidae</taxon>
        <taxon>Hypocreales</taxon>
        <taxon>Clavicipitaceae</taxon>
        <taxon>Clavicipitaceae incertae sedis</taxon>
        <taxon>'Torrubiella' clade</taxon>
    </lineage>
</organism>
<keyword evidence="4 10" id="KW-0812">Transmembrane</keyword>
<evidence type="ECO:0000313" key="13">
    <source>
        <dbReference type="EMBL" id="CEJ82444.1"/>
    </source>
</evidence>
<comment type="subcellular location">
    <subcellularLocation>
        <location evidence="1">Cell membrane</location>
        <topology evidence="1">Multi-pass membrane protein</topology>
    </subcellularLocation>
</comment>
<keyword evidence="6" id="KW-0067">ATP-binding</keyword>
<feature type="compositionally biased region" description="Polar residues" evidence="9">
    <location>
        <begin position="1494"/>
        <end position="1505"/>
    </location>
</feature>
<dbReference type="InterPro" id="IPR011527">
    <property type="entry name" value="ABC1_TM_dom"/>
</dbReference>
<dbReference type="InterPro" id="IPR056227">
    <property type="entry name" value="TMD0_ABC"/>
</dbReference>
<dbReference type="InterPro" id="IPR050173">
    <property type="entry name" value="ABC_transporter_C-like"/>
</dbReference>
<evidence type="ECO:0000256" key="3">
    <source>
        <dbReference type="ARBA" id="ARBA00022475"/>
    </source>
</evidence>
<feature type="transmembrane region" description="Helical" evidence="10">
    <location>
        <begin position="934"/>
        <end position="960"/>
    </location>
</feature>
<feature type="region of interest" description="Disordered" evidence="9">
    <location>
        <begin position="577"/>
        <end position="600"/>
    </location>
</feature>
<dbReference type="Pfam" id="PF00005">
    <property type="entry name" value="ABC_tran"/>
    <property type="match status" value="2"/>
</dbReference>
<dbReference type="Pfam" id="PF24357">
    <property type="entry name" value="TMD0_ABC"/>
    <property type="match status" value="1"/>
</dbReference>
<evidence type="ECO:0000256" key="7">
    <source>
        <dbReference type="ARBA" id="ARBA00022989"/>
    </source>
</evidence>
<dbReference type="EMBL" id="CDHN01000001">
    <property type="protein sequence ID" value="CEJ82444.1"/>
    <property type="molecule type" value="Genomic_DNA"/>
</dbReference>
<feature type="transmembrane region" description="Helical" evidence="10">
    <location>
        <begin position="409"/>
        <end position="427"/>
    </location>
</feature>
<keyword evidence="7 10" id="KW-1133">Transmembrane helix</keyword>
<dbReference type="HOGENOM" id="CLU_000604_27_5_1"/>
<dbReference type="GO" id="GO:0005886">
    <property type="term" value="C:plasma membrane"/>
    <property type="evidence" value="ECO:0007669"/>
    <property type="project" value="UniProtKB-SubCell"/>
</dbReference>
<dbReference type="Proteomes" id="UP000039046">
    <property type="component" value="Unassembled WGS sequence"/>
</dbReference>
<dbReference type="PANTHER" id="PTHR24223:SF399">
    <property type="entry name" value="ABC TRANSPORTER ATNG"/>
    <property type="match status" value="1"/>
</dbReference>
<keyword evidence="8 10" id="KW-0472">Membrane</keyword>
<dbReference type="InterPro" id="IPR003439">
    <property type="entry name" value="ABC_transporter-like_ATP-bd"/>
</dbReference>
<evidence type="ECO:0000256" key="6">
    <source>
        <dbReference type="ARBA" id="ARBA00022840"/>
    </source>
</evidence>
<keyword evidence="14" id="KW-1185">Reference proteome</keyword>
<gene>
    <name evidence="13" type="ORF">VHEMI02506</name>
</gene>
<dbReference type="PROSITE" id="PS50929">
    <property type="entry name" value="ABC_TM1F"/>
    <property type="match status" value="2"/>
</dbReference>
<feature type="transmembrane region" description="Helical" evidence="10">
    <location>
        <begin position="384"/>
        <end position="403"/>
    </location>
</feature>
<feature type="transmembrane region" description="Helical" evidence="10">
    <location>
        <begin position="34"/>
        <end position="56"/>
    </location>
</feature>
<dbReference type="GO" id="GO:0140359">
    <property type="term" value="F:ABC-type transporter activity"/>
    <property type="evidence" value="ECO:0007669"/>
    <property type="project" value="InterPro"/>
</dbReference>
<dbReference type="PANTHER" id="PTHR24223">
    <property type="entry name" value="ATP-BINDING CASSETTE SUB-FAMILY C"/>
    <property type="match status" value="1"/>
</dbReference>
<feature type="transmembrane region" description="Helical" evidence="10">
    <location>
        <begin position="258"/>
        <end position="280"/>
    </location>
</feature>
<dbReference type="GO" id="GO:0005524">
    <property type="term" value="F:ATP binding"/>
    <property type="evidence" value="ECO:0007669"/>
    <property type="project" value="UniProtKB-KW"/>
</dbReference>
<reference evidence="13 14" key="1">
    <citation type="journal article" date="2015" name="Genome Announc.">
        <title>Draft Genome Sequence and Gene Annotation of the Entomopathogenic Fungus Verticillium hemipterigenum.</title>
        <authorList>
            <person name="Horn F."/>
            <person name="Habel A."/>
            <person name="Scharf D.H."/>
            <person name="Dworschak J."/>
            <person name="Brakhage A.A."/>
            <person name="Guthke R."/>
            <person name="Hertweck C."/>
            <person name="Linde J."/>
        </authorList>
    </citation>
    <scope>NUCLEOTIDE SEQUENCE [LARGE SCALE GENOMIC DNA]</scope>
</reference>
<feature type="domain" description="ABC transmembrane type-1" evidence="12">
    <location>
        <begin position="980"/>
        <end position="1222"/>
    </location>
</feature>
<dbReference type="PROSITE" id="PS00211">
    <property type="entry name" value="ABC_TRANSPORTER_1"/>
    <property type="match status" value="1"/>
</dbReference>
<protein>
    <recommendedName>
        <fullName evidence="15">ABC transporter</fullName>
    </recommendedName>
</protein>
<evidence type="ECO:0000259" key="11">
    <source>
        <dbReference type="PROSITE" id="PS50893"/>
    </source>
</evidence>
<feature type="domain" description="ABC transporter" evidence="11">
    <location>
        <begin position="1260"/>
        <end position="1502"/>
    </location>
</feature>
<feature type="transmembrane region" description="Helical" evidence="10">
    <location>
        <begin position="490"/>
        <end position="512"/>
    </location>
</feature>
<feature type="transmembrane region" description="Helical" evidence="10">
    <location>
        <begin position="309"/>
        <end position="329"/>
    </location>
</feature>
<dbReference type="CDD" id="cd18580">
    <property type="entry name" value="ABC_6TM_ABCC_D2"/>
    <property type="match status" value="1"/>
</dbReference>
<dbReference type="STRING" id="1531966.A0A0A1TAP8"/>
<feature type="transmembrane region" description="Helical" evidence="10">
    <location>
        <begin position="99"/>
        <end position="118"/>
    </location>
</feature>
<feature type="transmembrane region" description="Helical" evidence="10">
    <location>
        <begin position="130"/>
        <end position="149"/>
    </location>
</feature>
<dbReference type="PROSITE" id="PS50893">
    <property type="entry name" value="ABC_TRANSPORTER_2"/>
    <property type="match status" value="2"/>
</dbReference>
<evidence type="ECO:0008006" key="15">
    <source>
        <dbReference type="Google" id="ProtNLM"/>
    </source>
</evidence>
<evidence type="ECO:0000256" key="9">
    <source>
        <dbReference type="SAM" id="MobiDB-lite"/>
    </source>
</evidence>
<dbReference type="GO" id="GO:0016887">
    <property type="term" value="F:ATP hydrolysis activity"/>
    <property type="evidence" value="ECO:0007669"/>
    <property type="project" value="InterPro"/>
</dbReference>
<sequence>MVNLDITSGLLQDKTSWGPRFLSFFDFTLLFEQVVLTILPQALFILCMPLYVWEVYGKKRIVRHGYLFWFKLAFGLTLFAANVVSVALWTGLANFRTDIGVAAGAVSCVASFCVILVLYAEHFYFLHPSLLLNLFLSITLVFDAIKAYSLFNRSMISEAVLQVVIVASRLVLILLEEVSKRSLFISEELQTNTGREAVSGFWSRALFTWLNATFWIGAKAILRIDDLDKLDKDLQAANVAQRFREYWGTSKKKSHFRLLWALMKTAGPAHIWTALVATWLNVALSYTQPFIIERIITAMNEPELDIPTANGLLGATVLSYFAFAITRAISQQAVARTTSIIRTCSTTVIYKKMMLVDSTTLDKAAALTLITVDLTGMQLIFMRINSAIGSLVSIIAGLVYLGFYIGGAAVLTCVPILVCSILTYVFARKFKASQKEWNVKVEERITSVKDMLSNFKSIRMIGLQHVVSGIINGNLIAEVTASKKYRNYHAIMFTIDLFGIAATPVLILIGAYCWTRTDGIPTANVYGLLTVSALIAAPLGNIVQTSSLIARALACHDRIQAFLIQQEMVDVRELPKVSGSSVSNSNGQGQSANSSKANEASLSEKIPISIDEASTTEKSFTKSAVEDTIASNKSAGSTEKSADAAPMKNQPKDFSATIENLGTSPIFGGKQVLQDAEAFFPAGELTMISGVVGSGKTTLLKSLLGEIPTVEGKIKIDRTSIAYCSQVPWLRAQSVKKNIVGPNPISDTWYATVTEACCLNVDFGDWPNGDSMEAGSSGSSLSGGQKQRIALARAIYSRKPILVLDDVFNGLDAQTGKTIVMNLFGKNGLLRESRSTVVFATSQVEYNMFADRILQLSPKGIISRVLHIPTYRHLPTPQATPSSSGNGQSSISSVPSNDQQSSSTQASGSTPDDQKTASAAEDGNNISIGDSTTYIHYISSFGVARILTWTGLTALGELLFKMPNLFLRLWFQNNPSNAQFLYGYTSFAVGSTVFCAITIWWFLAGLIGNSYMNIHGILLDTTIGASTQFLTSIDHGNLLNRFSQDIGMISQDLPYNMLLALMYTFAAMVDIGIICGSANYAALIIPAFTSFLVLIQRFYLRTSRQMRLLQLAAMAPIYTLFSETAAGIEHIRSQQWQDFFIEEFLDQLDHAQIPFYQTLCVRQWLFLVLDMGVVGLATVVSGMALRLRETATSNGIGLALVNLISLSQGITIAMRTWAECETSCAAVSRVLDFAESTPKQPPPIEGGSVLSEKWPEDGRIEFDRMSTRLQPQNRNCPRLLTGVNCIAEPGEKIGIVGRTGSGKSSLMMILLKMMQYEGHIKIDDEELRTVPHDLLRSRITTISQEFVILPGTVRYNLSPYADPRAEPITDATMIVILEDIGLWDHILRRGGLDAPLSSIKLSEGQRQLVNIARGMIHHIQTKSKIALMDEVTSQLDPRSDDQVQAALRHTFHDCTTLIIAHRLETLRDMDVILEISDGEVAVIEDVVGYFATGSVSSSRTATPAPSQRRRSGDDDNRPSRGRRASLSDLADEFPPFKPDSPSHRSASTAPSPPKLSRPDNYKPRGSRARETVRQGEERPLPQLGPPPGEDSGPVLLLSTAVYDPEAEEERTAGDALPFDENGQFIG</sequence>
<dbReference type="InterPro" id="IPR044726">
    <property type="entry name" value="ABCC_6TM_D2"/>
</dbReference>
<dbReference type="SMART" id="SM00382">
    <property type="entry name" value="AAA"/>
    <property type="match status" value="2"/>
</dbReference>
<feature type="compositionally biased region" description="Polar residues" evidence="9">
    <location>
        <begin position="629"/>
        <end position="639"/>
    </location>
</feature>
<dbReference type="InterPro" id="IPR017871">
    <property type="entry name" value="ABC_transporter-like_CS"/>
</dbReference>
<evidence type="ECO:0000256" key="1">
    <source>
        <dbReference type="ARBA" id="ARBA00004651"/>
    </source>
</evidence>
<feature type="compositionally biased region" description="Low complexity" evidence="9">
    <location>
        <begin position="881"/>
        <end position="910"/>
    </location>
</feature>
<feature type="transmembrane region" description="Helical" evidence="10">
    <location>
        <begin position="1080"/>
        <end position="1100"/>
    </location>
</feature>
<dbReference type="Gene3D" id="1.20.1560.10">
    <property type="entry name" value="ABC transporter type 1, transmembrane domain"/>
    <property type="match status" value="2"/>
</dbReference>
<feature type="transmembrane region" description="Helical" evidence="10">
    <location>
        <begin position="1164"/>
        <end position="1185"/>
    </location>
</feature>
<dbReference type="Pfam" id="PF00664">
    <property type="entry name" value="ABC_membrane"/>
    <property type="match status" value="2"/>
</dbReference>
<dbReference type="SUPFAM" id="SSF52540">
    <property type="entry name" value="P-loop containing nucleoside triphosphate hydrolases"/>
    <property type="match status" value="2"/>
</dbReference>
<evidence type="ECO:0000259" key="12">
    <source>
        <dbReference type="PROSITE" id="PS50929"/>
    </source>
</evidence>
<evidence type="ECO:0000256" key="5">
    <source>
        <dbReference type="ARBA" id="ARBA00022741"/>
    </source>
</evidence>
<feature type="region of interest" description="Disordered" evidence="9">
    <location>
        <begin position="622"/>
        <end position="649"/>
    </location>
</feature>
<evidence type="ECO:0000313" key="14">
    <source>
        <dbReference type="Proteomes" id="UP000039046"/>
    </source>
</evidence>